<dbReference type="PANTHER" id="PTHR43562">
    <property type="entry name" value="NAPA-TYPE SODIUM/HYDROGEN ANTIPORTER"/>
    <property type="match status" value="1"/>
</dbReference>
<accession>A0A0S1STP4</accession>
<evidence type="ECO:0000256" key="5">
    <source>
        <dbReference type="ARBA" id="ARBA00022989"/>
    </source>
</evidence>
<keyword evidence="5 10" id="KW-1133">Transmembrane helix</keyword>
<dbReference type="GO" id="GO:0015297">
    <property type="term" value="F:antiporter activity"/>
    <property type="evidence" value="ECO:0007669"/>
    <property type="project" value="UniProtKB-KW"/>
</dbReference>
<evidence type="ECO:0000256" key="1">
    <source>
        <dbReference type="ARBA" id="ARBA00004141"/>
    </source>
</evidence>
<comment type="subcellular location">
    <subcellularLocation>
        <location evidence="1">Membrane</location>
        <topology evidence="1">Multi-pass membrane protein</topology>
    </subcellularLocation>
</comment>
<feature type="signal peptide" evidence="11">
    <location>
        <begin position="1"/>
        <end position="25"/>
    </location>
</feature>
<accession>A0A0S1SMR3</accession>
<feature type="transmembrane region" description="Helical" evidence="10">
    <location>
        <begin position="369"/>
        <end position="391"/>
    </location>
</feature>
<keyword evidence="2" id="KW-0813">Transport</keyword>
<evidence type="ECO:0000313" key="13">
    <source>
        <dbReference type="EMBL" id="ALM13024.1"/>
    </source>
</evidence>
<accession>A0A0S1SHN7</accession>
<feature type="transmembrane region" description="Helical" evidence="10">
    <location>
        <begin position="186"/>
        <end position="210"/>
    </location>
</feature>
<feature type="transmembrane region" description="Helical" evidence="10">
    <location>
        <begin position="339"/>
        <end position="357"/>
    </location>
</feature>
<feature type="transmembrane region" description="Helical" evidence="10">
    <location>
        <begin position="154"/>
        <end position="174"/>
    </location>
</feature>
<proteinExistence type="predicted"/>
<organism evidence="13 14">
    <name type="scientific">Candidatus Peribacter riflensis</name>
    <dbReference type="NCBI Taxonomy" id="1735162"/>
    <lineage>
        <taxon>Bacteria</taxon>
        <taxon>Candidatus Peregrinibacteriota</taxon>
        <taxon>Candidatus Peribacteria</taxon>
        <taxon>Candidatus Peribacterales</taxon>
        <taxon>Candidatus Peribacteraceae</taxon>
        <taxon>Candidatus Peribacter</taxon>
    </lineage>
</organism>
<keyword evidence="4 10" id="KW-0812">Transmembrane</keyword>
<dbReference type="STRING" id="1735162.PeribacterB2_0326"/>
<dbReference type="Pfam" id="PF00999">
    <property type="entry name" value="Na_H_Exchanger"/>
    <property type="match status" value="2"/>
</dbReference>
<dbReference type="GO" id="GO:1902600">
    <property type="term" value="P:proton transmembrane transport"/>
    <property type="evidence" value="ECO:0007669"/>
    <property type="project" value="InterPro"/>
</dbReference>
<evidence type="ECO:0000256" key="10">
    <source>
        <dbReference type="SAM" id="Phobius"/>
    </source>
</evidence>
<evidence type="ECO:0000256" key="6">
    <source>
        <dbReference type="ARBA" id="ARBA00023053"/>
    </source>
</evidence>
<feature type="transmembrane region" description="Helical" evidence="10">
    <location>
        <begin position="66"/>
        <end position="83"/>
    </location>
</feature>
<dbReference type="PATRIC" id="fig|1735161.3.peg.326"/>
<accession>A0A0S1STJ8</accession>
<dbReference type="GO" id="GO:0016020">
    <property type="term" value="C:membrane"/>
    <property type="evidence" value="ECO:0007669"/>
    <property type="project" value="UniProtKB-SubCell"/>
</dbReference>
<accession>A0A0S1SM37</accession>
<evidence type="ECO:0000256" key="9">
    <source>
        <dbReference type="ARBA" id="ARBA00023201"/>
    </source>
</evidence>
<feature type="transmembrane region" description="Helical" evidence="10">
    <location>
        <begin position="35"/>
        <end position="54"/>
    </location>
</feature>
<feature type="transmembrane region" description="Helical" evidence="10">
    <location>
        <begin position="427"/>
        <end position="450"/>
    </location>
</feature>
<keyword evidence="9" id="KW-0739">Sodium transport</keyword>
<evidence type="ECO:0000256" key="7">
    <source>
        <dbReference type="ARBA" id="ARBA00023065"/>
    </source>
</evidence>
<feature type="transmembrane region" description="Helical" evidence="10">
    <location>
        <begin position="222"/>
        <end position="242"/>
    </location>
</feature>
<evidence type="ECO:0000256" key="4">
    <source>
        <dbReference type="ARBA" id="ARBA00022692"/>
    </source>
</evidence>
<evidence type="ECO:0000259" key="12">
    <source>
        <dbReference type="Pfam" id="PF00999"/>
    </source>
</evidence>
<feature type="transmembrane region" description="Helical" evidence="10">
    <location>
        <begin position="262"/>
        <end position="292"/>
    </location>
</feature>
<feature type="transmembrane region" description="Helical" evidence="10">
    <location>
        <begin position="89"/>
        <end position="109"/>
    </location>
</feature>
<dbReference type="PANTHER" id="PTHR43562:SF3">
    <property type="entry name" value="SODIUM ION_PROTON EXCHANGER (EUROFUNG)"/>
    <property type="match status" value="1"/>
</dbReference>
<gene>
    <name evidence="13" type="ORF">PeribacterD1_0326</name>
</gene>
<sequence length="455" mass="47879">MFTALRRPVALLLPLLALAGTAAFANEGGSAHSYAATFLWIAVLLIAAKIAGLVERVGQASVLGELVMGVILGNLVLLNIHIFEPAKENGTLAFLAELGVVILLFQVGLESNIQKMRRVGLPAFLVAIVGVVLPFVTGTYLVGPWLLPGLSTAAYLFLGAALTATSVGITARVFKDLGKLQMPEAQIVLGAAVIDDVLGLIILAVVSAIATSGTVSALEIGWITSKALLFLIGAILVGQLAAPQLGKAFSKIQTGIAMKFTLAIAFCLIFAAAAQWVGLAPIVGAFAAGLVLDPVHFRYFKDPKVVADVKEAMAGCNEETKQALHAAIEPHAHRHIEDLIEPVGHFLVPLFFVLTGMSVKLETMFNGSILLTALIITLVAFVGKIAAGLAAGPVRKWLVGWGMVPRGEVGLIFATIGKSLGVVSDEMFSVIVIVIIFTTLLTPPVLSWLLRHERA</sequence>
<name>A0A0S1STJ8_9BACT</name>
<evidence type="ECO:0000256" key="11">
    <source>
        <dbReference type="SAM" id="SignalP"/>
    </source>
</evidence>
<keyword evidence="8 10" id="KW-0472">Membrane</keyword>
<dbReference type="KEGG" id="prf:PeribacterA2_0326"/>
<protein>
    <submittedName>
        <fullName evidence="13">Sodium/hydrogen exchanger</fullName>
    </submittedName>
</protein>
<keyword evidence="6" id="KW-0915">Sodium</keyword>
<reference evidence="14" key="1">
    <citation type="submission" date="2015-10" db="EMBL/GenBank/DDBJ databases">
        <title>Analysis of five complete genome sequences for members of the class Peribacteria in the recently recognized Peregrinibacteria bacterial phylum.</title>
        <authorList>
            <person name="Anantharaman K."/>
            <person name="Brown C.T."/>
            <person name="Burstein D."/>
            <person name="Castelle C.J."/>
            <person name="Probst A.J."/>
            <person name="Thomas B.C."/>
            <person name="Williams K.H."/>
            <person name="Banfield J.F."/>
        </authorList>
    </citation>
    <scope>NUCLEOTIDE SEQUENCE [LARGE SCALE GENOMIC DNA]</scope>
</reference>
<dbReference type="InterPro" id="IPR038770">
    <property type="entry name" value="Na+/solute_symporter_sf"/>
</dbReference>
<dbReference type="AlphaFoldDB" id="A0A0S1STJ8"/>
<keyword evidence="7" id="KW-0406">Ion transport</keyword>
<evidence type="ECO:0000256" key="2">
    <source>
        <dbReference type="ARBA" id="ARBA00022448"/>
    </source>
</evidence>
<feature type="transmembrane region" description="Helical" evidence="10">
    <location>
        <begin position="121"/>
        <end position="142"/>
    </location>
</feature>
<feature type="domain" description="Cation/H+ exchanger transmembrane" evidence="12">
    <location>
        <begin position="47"/>
        <end position="294"/>
    </location>
</feature>
<reference evidence="13 14" key="2">
    <citation type="journal article" date="2016" name="PeerJ">
        <title>Analysis of five complete genome sequences for members of the class Peribacteria in the recently recognized Peregrinibacteria bacterial phylum.</title>
        <authorList>
            <person name="Anantharaman K."/>
            <person name="Brown C.T."/>
            <person name="Burstein D."/>
            <person name="Castelle C.J."/>
            <person name="Probst A.J."/>
            <person name="Thomas B.C."/>
            <person name="Williams K.H."/>
            <person name="Banfield J.F."/>
        </authorList>
    </citation>
    <scope>NUCLEOTIDE SEQUENCE [LARGE SCALE GENOMIC DNA]</scope>
    <source>
        <strain evidence="13">RIFOXYD1_FULL_PER-ii_59_16</strain>
    </source>
</reference>
<evidence type="ECO:0000256" key="3">
    <source>
        <dbReference type="ARBA" id="ARBA00022449"/>
    </source>
</evidence>
<keyword evidence="11" id="KW-0732">Signal</keyword>
<keyword evidence="3" id="KW-0050">Antiport</keyword>
<feature type="chain" id="PRO_5009797882" evidence="11">
    <location>
        <begin position="26"/>
        <end position="455"/>
    </location>
</feature>
<dbReference type="Proteomes" id="UP000069135">
    <property type="component" value="Chromosome"/>
</dbReference>
<evidence type="ECO:0000256" key="8">
    <source>
        <dbReference type="ARBA" id="ARBA00023136"/>
    </source>
</evidence>
<feature type="domain" description="Cation/H+ exchanger transmembrane" evidence="12">
    <location>
        <begin position="331"/>
        <end position="451"/>
    </location>
</feature>
<dbReference type="EMBL" id="CP013065">
    <property type="protein sequence ID" value="ALM13024.1"/>
    <property type="molecule type" value="Genomic_DNA"/>
</dbReference>
<dbReference type="GO" id="GO:0006814">
    <property type="term" value="P:sodium ion transport"/>
    <property type="evidence" value="ECO:0007669"/>
    <property type="project" value="UniProtKB-KW"/>
</dbReference>
<dbReference type="InterPro" id="IPR006153">
    <property type="entry name" value="Cation/H_exchanger_TM"/>
</dbReference>
<dbReference type="Gene3D" id="1.20.1530.20">
    <property type="match status" value="2"/>
</dbReference>
<evidence type="ECO:0000313" key="14">
    <source>
        <dbReference type="Proteomes" id="UP000069135"/>
    </source>
</evidence>